<reference evidence="6" key="1">
    <citation type="submission" date="2022-11" db="UniProtKB">
        <authorList>
            <consortium name="WormBaseParasite"/>
        </authorList>
    </citation>
    <scope>IDENTIFICATION</scope>
</reference>
<dbReference type="Pfam" id="PF00733">
    <property type="entry name" value="Asn_synthase"/>
    <property type="match status" value="2"/>
</dbReference>
<name>A0A915CGB9_PARUN</name>
<dbReference type="InterPro" id="IPR014729">
    <property type="entry name" value="Rossmann-like_a/b/a_fold"/>
</dbReference>
<dbReference type="InterPro" id="IPR001962">
    <property type="entry name" value="Asn_synthase"/>
</dbReference>
<keyword evidence="5" id="KW-1185">Reference proteome</keyword>
<sequence length="532" mass="58512">SIDGIRIAGLALAVMARNADSSDYFSCCVDGSVEPLFSGGNVKEFQNAAIIHYGQILLPSEGGTFESGLQSITPEDFTHRVALCEGADDIIRTLMSLKGGWSIVCYRRDLNEVFVGCDVFGRKSLLWSRNGGKLLIAPFAADLKLCWSNIPPATISILKVDRSGDSIWHHAVIYSAREIAGSLWSKQFIDPKFIPLSEISDRLLTISRQSLPSTPAEADLSKIAQQMIERLSDAIRRTLEDVLGHVRSLTLLFSGGVDSLLLAHLLHLSTEPSIIIDLINVSFGDKSLDFSAAPDRSRSIEAFSHLRSSFPERRFRLILVDVSGEELADCRKKYIARLVVPSFSVLDDSIACVLWFAARGEGTLHDETSECGISLTVKSESKVVLVGSGADELFGGYSRHRVCYHKGGRDAAIDEIQLELSQIGERNLSRDDRVISGLGKDIRAPFLDDLFVEWVNSIPLELKADFTKGRGFGEKVIIREALKNLGTPASLYSAPKRAMQFGTRIVKLVEGKEKGSDRCSRLLMSEDMQRSA</sequence>
<accession>A0A915CGB9</accession>
<keyword evidence="1" id="KW-0028">Amino-acid biosynthesis</keyword>
<dbReference type="SUPFAM" id="SSF52402">
    <property type="entry name" value="Adenine nucleotide alpha hydrolases-like"/>
    <property type="match status" value="1"/>
</dbReference>
<evidence type="ECO:0000256" key="1">
    <source>
        <dbReference type="ARBA" id="ARBA00022605"/>
    </source>
</evidence>
<dbReference type="PANTHER" id="PTHR45937:SF1">
    <property type="entry name" value="ASPARAGINE SYNTHETASE DOMAIN-CONTAINING PROTEIN 1"/>
    <property type="match status" value="1"/>
</dbReference>
<evidence type="ECO:0000256" key="2">
    <source>
        <dbReference type="ARBA" id="ARBA00022888"/>
    </source>
</evidence>
<dbReference type="AlphaFoldDB" id="A0A915CGB9"/>
<keyword evidence="2" id="KW-0061">Asparagine biosynthesis</keyword>
<dbReference type="Gene3D" id="3.40.50.620">
    <property type="entry name" value="HUPs"/>
    <property type="match status" value="1"/>
</dbReference>
<organism evidence="5 6">
    <name type="scientific">Parascaris univalens</name>
    <name type="common">Nematode worm</name>
    <dbReference type="NCBI Taxonomy" id="6257"/>
    <lineage>
        <taxon>Eukaryota</taxon>
        <taxon>Metazoa</taxon>
        <taxon>Ecdysozoa</taxon>
        <taxon>Nematoda</taxon>
        <taxon>Chromadorea</taxon>
        <taxon>Rhabditida</taxon>
        <taxon>Spirurina</taxon>
        <taxon>Ascaridomorpha</taxon>
        <taxon>Ascaridoidea</taxon>
        <taxon>Ascarididae</taxon>
        <taxon>Parascaris</taxon>
    </lineage>
</organism>
<dbReference type="GO" id="GO:0004066">
    <property type="term" value="F:asparagine synthase (glutamine-hydrolyzing) activity"/>
    <property type="evidence" value="ECO:0007669"/>
    <property type="project" value="InterPro"/>
</dbReference>
<evidence type="ECO:0000256" key="3">
    <source>
        <dbReference type="ARBA" id="ARBA00022962"/>
    </source>
</evidence>
<dbReference type="CDD" id="cd01991">
    <property type="entry name" value="Asn_synthase_B_C"/>
    <property type="match status" value="1"/>
</dbReference>
<dbReference type="InterPro" id="IPR051857">
    <property type="entry name" value="Asn_synthetase_domain"/>
</dbReference>
<evidence type="ECO:0000313" key="5">
    <source>
        <dbReference type="Proteomes" id="UP000887569"/>
    </source>
</evidence>
<evidence type="ECO:0000313" key="6">
    <source>
        <dbReference type="WBParaSite" id="PgR158_g003_t02"/>
    </source>
</evidence>
<protein>
    <submittedName>
        <fullName evidence="6">Asparagine synthetase domain-containing protein</fullName>
    </submittedName>
</protein>
<proteinExistence type="predicted"/>
<feature type="domain" description="Asparagine synthetase" evidence="4">
    <location>
        <begin position="234"/>
        <end position="401"/>
    </location>
</feature>
<dbReference type="WBParaSite" id="PgR158_g003_t02">
    <property type="protein sequence ID" value="PgR158_g003_t02"/>
    <property type="gene ID" value="PgR158_g003"/>
</dbReference>
<feature type="domain" description="Asparagine synthetase" evidence="4">
    <location>
        <begin position="410"/>
        <end position="501"/>
    </location>
</feature>
<dbReference type="GO" id="GO:0006529">
    <property type="term" value="P:asparagine biosynthetic process"/>
    <property type="evidence" value="ECO:0007669"/>
    <property type="project" value="UniProtKB-KW"/>
</dbReference>
<dbReference type="PANTHER" id="PTHR45937">
    <property type="entry name" value="ASPARAGINE SYNTHETASE DOMAIN-CONTAINING PROTEIN 1"/>
    <property type="match status" value="1"/>
</dbReference>
<evidence type="ECO:0000259" key="4">
    <source>
        <dbReference type="Pfam" id="PF00733"/>
    </source>
</evidence>
<dbReference type="Proteomes" id="UP000887569">
    <property type="component" value="Unplaced"/>
</dbReference>
<keyword evidence="3" id="KW-0315">Glutamine amidotransferase</keyword>